<dbReference type="InterPro" id="IPR004420">
    <property type="entry name" value="Pept_A31_hyd_mat_HycI"/>
</dbReference>
<dbReference type="Proteomes" id="UP001143747">
    <property type="component" value="Unassembled WGS sequence"/>
</dbReference>
<dbReference type="Gene3D" id="3.40.50.1450">
    <property type="entry name" value="HybD-like"/>
    <property type="match status" value="1"/>
</dbReference>
<dbReference type="InterPro" id="IPR000671">
    <property type="entry name" value="Peptidase_A31"/>
</dbReference>
<accession>A0A9Q4PWJ3</accession>
<keyword evidence="2" id="KW-1185">Reference proteome</keyword>
<dbReference type="GO" id="GO:0008047">
    <property type="term" value="F:enzyme activator activity"/>
    <property type="evidence" value="ECO:0007669"/>
    <property type="project" value="InterPro"/>
</dbReference>
<dbReference type="EMBL" id="JAKELO010000002">
    <property type="protein sequence ID" value="MDE4907421.1"/>
    <property type="molecule type" value="Genomic_DNA"/>
</dbReference>
<protein>
    <submittedName>
        <fullName evidence="1">Hydrogenase 3 maturation endopeptidase HyCI</fullName>
    </submittedName>
</protein>
<organism evidence="1 2">
    <name type="scientific">Methanogenium marinum</name>
    <dbReference type="NCBI Taxonomy" id="348610"/>
    <lineage>
        <taxon>Archaea</taxon>
        <taxon>Methanobacteriati</taxon>
        <taxon>Methanobacteriota</taxon>
        <taxon>Stenosarchaea group</taxon>
        <taxon>Methanomicrobia</taxon>
        <taxon>Methanomicrobiales</taxon>
        <taxon>Methanomicrobiaceae</taxon>
        <taxon>Methanogenium</taxon>
    </lineage>
</organism>
<dbReference type="GO" id="GO:0004175">
    <property type="term" value="F:endopeptidase activity"/>
    <property type="evidence" value="ECO:0007669"/>
    <property type="project" value="TreeGrafter"/>
</dbReference>
<dbReference type="Pfam" id="PF01750">
    <property type="entry name" value="HycI"/>
    <property type="match status" value="1"/>
</dbReference>
<evidence type="ECO:0000313" key="1">
    <source>
        <dbReference type="EMBL" id="MDE4907421.1"/>
    </source>
</evidence>
<evidence type="ECO:0000313" key="2">
    <source>
        <dbReference type="Proteomes" id="UP001143747"/>
    </source>
</evidence>
<sequence length="164" mass="17983">MPFRLPHTAVKMLFGVGNTMLGDDGIGPWVAERMKDCPDWHAEDCGTAPENFTGVVRKMQPHLLVIVDAADMSLTPGEFRRIPAEAVGQAGFDTHSLPLTHIIGYLRESMPEMPRIILIGIQPGPVEFHEGISAPVIHGGEEMAKMLCNGEEEQIPEYIPANTK</sequence>
<dbReference type="NCBIfam" id="TIGR00072">
    <property type="entry name" value="hydrog_prot"/>
    <property type="match status" value="1"/>
</dbReference>
<dbReference type="PRINTS" id="PR00446">
    <property type="entry name" value="HYDRGNUPTAKE"/>
</dbReference>
<dbReference type="CDD" id="cd06067">
    <property type="entry name" value="H2MP_MemB-H2evol"/>
    <property type="match status" value="1"/>
</dbReference>
<dbReference type="PANTHER" id="PTHR30302">
    <property type="entry name" value="HYDROGENASE 1 MATURATION PROTEASE"/>
    <property type="match status" value="1"/>
</dbReference>
<dbReference type="GO" id="GO:0016485">
    <property type="term" value="P:protein processing"/>
    <property type="evidence" value="ECO:0007669"/>
    <property type="project" value="TreeGrafter"/>
</dbReference>
<dbReference type="InterPro" id="IPR023430">
    <property type="entry name" value="Pept_HybD-like_dom_sf"/>
</dbReference>
<proteinExistence type="predicted"/>
<dbReference type="PANTHER" id="PTHR30302:SF4">
    <property type="entry name" value="HYDROGENASE 3 MATURATION PROTEASE"/>
    <property type="match status" value="1"/>
</dbReference>
<name>A0A9Q4PWJ3_9EURY</name>
<dbReference type="RefSeq" id="WP_274924071.1">
    <property type="nucleotide sequence ID" value="NZ_JAKELO010000002.1"/>
</dbReference>
<dbReference type="SUPFAM" id="SSF53163">
    <property type="entry name" value="HybD-like"/>
    <property type="match status" value="1"/>
</dbReference>
<reference evidence="1" key="1">
    <citation type="submission" date="2022-01" db="EMBL/GenBank/DDBJ databases">
        <title>Draft genome of Methanogenium marinum DSM 15558.</title>
        <authorList>
            <person name="Chen S.-C."/>
            <person name="You Y.-T."/>
        </authorList>
    </citation>
    <scope>NUCLEOTIDE SEQUENCE</scope>
    <source>
        <strain evidence="1">DSM 15558</strain>
    </source>
</reference>
<gene>
    <name evidence="1" type="ORF">L0665_02145</name>
</gene>
<comment type="caution">
    <text evidence="1">The sequence shown here is derived from an EMBL/GenBank/DDBJ whole genome shotgun (WGS) entry which is preliminary data.</text>
</comment>
<dbReference type="AlphaFoldDB" id="A0A9Q4PWJ3"/>